<accession>A0A6H5G9K1</accession>
<proteinExistence type="predicted"/>
<dbReference type="Proteomes" id="UP000479000">
    <property type="component" value="Unassembled WGS sequence"/>
</dbReference>
<protein>
    <submittedName>
        <fullName evidence="1">Uncharacterized protein</fullName>
    </submittedName>
</protein>
<dbReference type="AlphaFoldDB" id="A0A6H5G9K1"/>
<organism evidence="1 2">
    <name type="scientific">Nesidiocoris tenuis</name>
    <dbReference type="NCBI Taxonomy" id="355587"/>
    <lineage>
        <taxon>Eukaryota</taxon>
        <taxon>Metazoa</taxon>
        <taxon>Ecdysozoa</taxon>
        <taxon>Arthropoda</taxon>
        <taxon>Hexapoda</taxon>
        <taxon>Insecta</taxon>
        <taxon>Pterygota</taxon>
        <taxon>Neoptera</taxon>
        <taxon>Paraneoptera</taxon>
        <taxon>Hemiptera</taxon>
        <taxon>Heteroptera</taxon>
        <taxon>Panheteroptera</taxon>
        <taxon>Cimicomorpha</taxon>
        <taxon>Miridae</taxon>
        <taxon>Dicyphina</taxon>
        <taxon>Nesidiocoris</taxon>
    </lineage>
</organism>
<name>A0A6H5G9K1_9HEMI</name>
<sequence length="51" mass="5797">MLNLLIIFQPILFLSQDERIPSKNASVRLKTVASTSGLFSPQLVRWRLIKG</sequence>
<reference evidence="1 2" key="1">
    <citation type="submission" date="2020-02" db="EMBL/GenBank/DDBJ databases">
        <authorList>
            <person name="Ferguson B K."/>
        </authorList>
    </citation>
    <scope>NUCLEOTIDE SEQUENCE [LARGE SCALE GENOMIC DNA]</scope>
</reference>
<gene>
    <name evidence="1" type="ORF">NTEN_LOCUS5319</name>
</gene>
<dbReference type="EMBL" id="CADCXU010008104">
    <property type="protein sequence ID" value="CAA9999036.1"/>
    <property type="molecule type" value="Genomic_DNA"/>
</dbReference>
<evidence type="ECO:0000313" key="1">
    <source>
        <dbReference type="EMBL" id="CAA9999036.1"/>
    </source>
</evidence>
<evidence type="ECO:0000313" key="2">
    <source>
        <dbReference type="Proteomes" id="UP000479000"/>
    </source>
</evidence>
<keyword evidence="2" id="KW-1185">Reference proteome</keyword>
<feature type="non-terminal residue" evidence="1">
    <location>
        <position position="51"/>
    </location>
</feature>